<keyword evidence="2" id="KW-1185">Reference proteome</keyword>
<evidence type="ECO:0000313" key="1">
    <source>
        <dbReference type="EMBL" id="ATY32431.1"/>
    </source>
</evidence>
<evidence type="ECO:0000313" key="2">
    <source>
        <dbReference type="Proteomes" id="UP000229081"/>
    </source>
</evidence>
<sequence length="177" mass="19113">MVNWAAICIGAAALILPAWLVARESRTPRLRHAQIQALADAGCRCARRLGNVPGVDHCWDELEKKTKLLVAQAGETACYPLSERLFCPEDGGECITLNYNIVAGPKFAFCSKNEAMAAEAIWSRIALSARDFYGPEGQEADRRAHAALLDYARQVAANTPIEATQSHGCVGGMPGED</sequence>
<dbReference type="KEGG" id="sphc:CVN68_10960"/>
<protein>
    <submittedName>
        <fullName evidence="1">Uncharacterized protein</fullName>
    </submittedName>
</protein>
<dbReference type="Proteomes" id="UP000229081">
    <property type="component" value="Chromosome"/>
</dbReference>
<dbReference type="AlphaFoldDB" id="A0A2K8MME4"/>
<gene>
    <name evidence="1" type="ORF">CVN68_10960</name>
</gene>
<name>A0A2K8MME4_9SPHN</name>
<organism evidence="1 2">
    <name type="scientific">Sphingomonas psychrotolerans</name>
    <dbReference type="NCBI Taxonomy" id="1327635"/>
    <lineage>
        <taxon>Bacteria</taxon>
        <taxon>Pseudomonadati</taxon>
        <taxon>Pseudomonadota</taxon>
        <taxon>Alphaproteobacteria</taxon>
        <taxon>Sphingomonadales</taxon>
        <taxon>Sphingomonadaceae</taxon>
        <taxon>Sphingomonas</taxon>
    </lineage>
</organism>
<accession>A0A2K8MME4</accession>
<proteinExistence type="predicted"/>
<reference evidence="1 2" key="1">
    <citation type="submission" date="2017-11" db="EMBL/GenBank/DDBJ databases">
        <title>Complete genome sequence of Sphingomonas sp. Strain Cra20, a psychrotolerant potential plant growth promoting rhizobacteria.</title>
        <authorList>
            <person name="Luo Y."/>
        </authorList>
    </citation>
    <scope>NUCLEOTIDE SEQUENCE [LARGE SCALE GENOMIC DNA]</scope>
    <source>
        <strain evidence="1 2">Cra20</strain>
    </source>
</reference>
<dbReference type="EMBL" id="CP024923">
    <property type="protein sequence ID" value="ATY32431.1"/>
    <property type="molecule type" value="Genomic_DNA"/>
</dbReference>